<keyword evidence="1" id="KW-0472">Membrane</keyword>
<gene>
    <name evidence="3" type="ORF">P1A27_12755</name>
</gene>
<reference evidence="3" key="2">
    <citation type="submission" date="2023-03" db="EMBL/GenBank/DDBJ databases">
        <authorList>
            <person name="Vazquez L."/>
            <person name="Rodriguez J."/>
            <person name="Mayo B."/>
            <person name="Florez A.B."/>
        </authorList>
    </citation>
    <scope>NUCLEOTIDE SEQUENCE</scope>
    <source>
        <strain evidence="3">5A3I</strain>
    </source>
</reference>
<protein>
    <submittedName>
        <fullName evidence="3">PH domain-containing protein</fullName>
    </submittedName>
</protein>
<feature type="domain" description="YdbS-like PH" evidence="2">
    <location>
        <begin position="76"/>
        <end position="150"/>
    </location>
</feature>
<reference evidence="3" key="1">
    <citation type="journal article" date="2023" name="Int. J. Mol. Sci.">
        <title>Antibiotic Resistance/Susceptibility Profiles of Staphylococcus equorum Strains from Cheese, and Genome Analysis for Antibiotic Resistance Genes.</title>
        <authorList>
            <person name="Vazquez L."/>
            <person name="Srednik M.E."/>
            <person name="Rodriguez J."/>
            <person name="Florez A.B."/>
            <person name="Mayo B."/>
        </authorList>
    </citation>
    <scope>NUCLEOTIDE SEQUENCE</scope>
    <source>
        <strain evidence="3">5A3I</strain>
    </source>
</reference>
<evidence type="ECO:0000313" key="3">
    <source>
        <dbReference type="EMBL" id="MDK9866806.1"/>
    </source>
</evidence>
<evidence type="ECO:0000256" key="1">
    <source>
        <dbReference type="SAM" id="Phobius"/>
    </source>
</evidence>
<keyword evidence="1" id="KW-0812">Transmembrane</keyword>
<organism evidence="3 4">
    <name type="scientific">Staphylococcus equorum</name>
    <dbReference type="NCBI Taxonomy" id="246432"/>
    <lineage>
        <taxon>Bacteria</taxon>
        <taxon>Bacillati</taxon>
        <taxon>Bacillota</taxon>
        <taxon>Bacilli</taxon>
        <taxon>Bacillales</taxon>
        <taxon>Staphylococcaceae</taxon>
        <taxon>Staphylococcus</taxon>
    </lineage>
</organism>
<dbReference type="AlphaFoldDB" id="A0AAW7AI50"/>
<evidence type="ECO:0000313" key="4">
    <source>
        <dbReference type="Proteomes" id="UP001174037"/>
    </source>
</evidence>
<dbReference type="Proteomes" id="UP001174037">
    <property type="component" value="Unassembled WGS sequence"/>
</dbReference>
<sequence length="179" mass="20830">MNEYNYMDRSGKTVMRLSAYIMTTIFVLILAAIYIVNTMWLEWLNSNTMMWVLIIGVIIIVIQLLLGAILIPMYQYQIFRYKLDENEIIVRNGLWFVSVIKIPLFRIQNVDTHEGILMRKYKLASLTLSTAGGNTEIKLIDKDIAATLKYKIKNVNKTIEVTENEYSDIEYSKDNSDLK</sequence>
<proteinExistence type="predicted"/>
<keyword evidence="1" id="KW-1133">Transmembrane helix</keyword>
<dbReference type="EMBL" id="JARGCK010000014">
    <property type="protein sequence ID" value="MDK9866806.1"/>
    <property type="molecule type" value="Genomic_DNA"/>
</dbReference>
<comment type="caution">
    <text evidence="3">The sequence shown here is derived from an EMBL/GenBank/DDBJ whole genome shotgun (WGS) entry which is preliminary data.</text>
</comment>
<name>A0AAW7AI50_9STAP</name>
<dbReference type="InterPro" id="IPR005182">
    <property type="entry name" value="YdbS-like_PH"/>
</dbReference>
<dbReference type="PANTHER" id="PTHR34473">
    <property type="entry name" value="UPF0699 TRANSMEMBRANE PROTEIN YDBS"/>
    <property type="match status" value="1"/>
</dbReference>
<dbReference type="Pfam" id="PF03703">
    <property type="entry name" value="bPH_2"/>
    <property type="match status" value="1"/>
</dbReference>
<feature type="transmembrane region" description="Helical" evidence="1">
    <location>
        <begin position="48"/>
        <end position="71"/>
    </location>
</feature>
<dbReference type="RefSeq" id="WP_285324324.1">
    <property type="nucleotide sequence ID" value="NZ_JARGCK010000014.1"/>
</dbReference>
<evidence type="ECO:0000259" key="2">
    <source>
        <dbReference type="Pfam" id="PF03703"/>
    </source>
</evidence>
<accession>A0AAW7AI50</accession>
<dbReference type="PANTHER" id="PTHR34473:SF2">
    <property type="entry name" value="UPF0699 TRANSMEMBRANE PROTEIN YDBT"/>
    <property type="match status" value="1"/>
</dbReference>
<feature type="transmembrane region" description="Helical" evidence="1">
    <location>
        <begin position="17"/>
        <end position="36"/>
    </location>
</feature>